<accession>A0A382E5W2</accession>
<dbReference type="AlphaFoldDB" id="A0A382E5W2"/>
<gene>
    <name evidence="1" type="ORF">METZ01_LOCUS198101</name>
</gene>
<evidence type="ECO:0000313" key="1">
    <source>
        <dbReference type="EMBL" id="SVB45247.1"/>
    </source>
</evidence>
<reference evidence="1" key="1">
    <citation type="submission" date="2018-05" db="EMBL/GenBank/DDBJ databases">
        <authorList>
            <person name="Lanie J.A."/>
            <person name="Ng W.-L."/>
            <person name="Kazmierczak K.M."/>
            <person name="Andrzejewski T.M."/>
            <person name="Davidsen T.M."/>
            <person name="Wayne K.J."/>
            <person name="Tettelin H."/>
            <person name="Glass J.I."/>
            <person name="Rusch D."/>
            <person name="Podicherti R."/>
            <person name="Tsui H.-C.T."/>
            <person name="Winkler M.E."/>
        </authorList>
    </citation>
    <scope>NUCLEOTIDE SEQUENCE</scope>
</reference>
<protein>
    <submittedName>
        <fullName evidence="1">Uncharacterized protein</fullName>
    </submittedName>
</protein>
<proteinExistence type="predicted"/>
<feature type="non-terminal residue" evidence="1">
    <location>
        <position position="53"/>
    </location>
</feature>
<sequence>MEKKMSFEGLICPACSNQLDEIMLEEKMICPHCSTNLKQKKFLAFLEFLMMNG</sequence>
<name>A0A382E5W2_9ZZZZ</name>
<organism evidence="1">
    <name type="scientific">marine metagenome</name>
    <dbReference type="NCBI Taxonomy" id="408172"/>
    <lineage>
        <taxon>unclassified sequences</taxon>
        <taxon>metagenomes</taxon>
        <taxon>ecological metagenomes</taxon>
    </lineage>
</organism>
<dbReference type="EMBL" id="UINC01042511">
    <property type="protein sequence ID" value="SVB45247.1"/>
    <property type="molecule type" value="Genomic_DNA"/>
</dbReference>